<dbReference type="RefSeq" id="WP_237466044.1">
    <property type="nucleotide sequence ID" value="NZ_CAKLDI010000001.1"/>
</dbReference>
<protein>
    <submittedName>
        <fullName evidence="1">Uncharacterized protein</fullName>
    </submittedName>
</protein>
<accession>A0ABM8ZTH5</accession>
<organism evidence="1 2">
    <name type="scientific">Vibrio stylophorae</name>
    <dbReference type="NCBI Taxonomy" id="659351"/>
    <lineage>
        <taxon>Bacteria</taxon>
        <taxon>Pseudomonadati</taxon>
        <taxon>Pseudomonadota</taxon>
        <taxon>Gammaproteobacteria</taxon>
        <taxon>Vibrionales</taxon>
        <taxon>Vibrionaceae</taxon>
        <taxon>Vibrio</taxon>
    </lineage>
</organism>
<evidence type="ECO:0000313" key="1">
    <source>
        <dbReference type="EMBL" id="CAH0533610.1"/>
    </source>
</evidence>
<evidence type="ECO:0000313" key="2">
    <source>
        <dbReference type="Proteomes" id="UP000838672"/>
    </source>
</evidence>
<comment type="caution">
    <text evidence="1">The sequence shown here is derived from an EMBL/GenBank/DDBJ whole genome shotgun (WGS) entry which is preliminary data.</text>
</comment>
<reference evidence="1" key="1">
    <citation type="submission" date="2021-11" db="EMBL/GenBank/DDBJ databases">
        <authorList>
            <person name="Rodrigo-Torres L."/>
            <person name="Arahal R. D."/>
            <person name="Lucena T."/>
        </authorList>
    </citation>
    <scope>NUCLEOTIDE SEQUENCE</scope>
    <source>
        <strain evidence="1">CECT 7929</strain>
    </source>
</reference>
<dbReference type="Proteomes" id="UP000838672">
    <property type="component" value="Unassembled WGS sequence"/>
</dbReference>
<sequence>MQHSDKQHVRELLIATRYGVSAAEMPLIIGVEQDDALQIIHGLIAESENIHSLGEKENPAELVLYSIGEIDPRVKKYP</sequence>
<name>A0ABM8ZTH5_9VIBR</name>
<keyword evidence="2" id="KW-1185">Reference proteome</keyword>
<proteinExistence type="predicted"/>
<gene>
    <name evidence="1" type="ORF">VST7929_01480</name>
</gene>
<dbReference type="EMBL" id="CAKLDI010000001">
    <property type="protein sequence ID" value="CAH0533610.1"/>
    <property type="molecule type" value="Genomic_DNA"/>
</dbReference>